<dbReference type="InterPro" id="IPR057860">
    <property type="entry name" value="HEAT_RRP12_N"/>
</dbReference>
<comment type="subcellular location">
    <subcellularLocation>
        <location evidence="1">Nucleus</location>
    </subcellularLocation>
</comment>
<evidence type="ECO:0000313" key="7">
    <source>
        <dbReference type="EMBL" id="KAJ4498209.1"/>
    </source>
</evidence>
<dbReference type="InterPro" id="IPR016024">
    <property type="entry name" value="ARM-type_fold"/>
</dbReference>
<dbReference type="Proteomes" id="UP001150217">
    <property type="component" value="Unassembled WGS sequence"/>
</dbReference>
<dbReference type="InterPro" id="IPR011989">
    <property type="entry name" value="ARM-like"/>
</dbReference>
<dbReference type="Pfam" id="PF25772">
    <property type="entry name" value="HEAT_RRP12_N"/>
    <property type="match status" value="1"/>
</dbReference>
<dbReference type="EMBL" id="JANVFT010000017">
    <property type="protein sequence ID" value="KAJ4498209.1"/>
    <property type="molecule type" value="Genomic_DNA"/>
</dbReference>
<feature type="compositionally biased region" description="Acidic residues" evidence="4">
    <location>
        <begin position="1156"/>
        <end position="1165"/>
    </location>
</feature>
<evidence type="ECO:0000256" key="1">
    <source>
        <dbReference type="ARBA" id="ARBA00004123"/>
    </source>
</evidence>
<dbReference type="InterPro" id="IPR012978">
    <property type="entry name" value="HEAT_RRP12"/>
</dbReference>
<evidence type="ECO:0000259" key="5">
    <source>
        <dbReference type="Pfam" id="PF08161"/>
    </source>
</evidence>
<dbReference type="SUPFAM" id="SSF48371">
    <property type="entry name" value="ARM repeat"/>
    <property type="match status" value="1"/>
</dbReference>
<feature type="domain" description="RRP12 N-terminal HEAT" evidence="6">
    <location>
        <begin position="11"/>
        <end position="266"/>
    </location>
</feature>
<evidence type="ECO:0000256" key="2">
    <source>
        <dbReference type="ARBA" id="ARBA00007690"/>
    </source>
</evidence>
<dbReference type="PANTHER" id="PTHR48287:SF1">
    <property type="entry name" value="ARM REPEAT SUPERFAMILY PROTEIN"/>
    <property type="match status" value="1"/>
</dbReference>
<accession>A0ABQ8VSK8</accession>
<organism evidence="7 8">
    <name type="scientific">Lentinula lateritia</name>
    <dbReference type="NCBI Taxonomy" id="40482"/>
    <lineage>
        <taxon>Eukaryota</taxon>
        <taxon>Fungi</taxon>
        <taxon>Dikarya</taxon>
        <taxon>Basidiomycota</taxon>
        <taxon>Agaricomycotina</taxon>
        <taxon>Agaricomycetes</taxon>
        <taxon>Agaricomycetidae</taxon>
        <taxon>Agaricales</taxon>
        <taxon>Marasmiineae</taxon>
        <taxon>Omphalotaceae</taxon>
        <taxon>Lentinula</taxon>
    </lineage>
</organism>
<dbReference type="Pfam" id="PF08161">
    <property type="entry name" value="RRP12_HEAT"/>
    <property type="match status" value="1"/>
</dbReference>
<evidence type="ECO:0000256" key="4">
    <source>
        <dbReference type="SAM" id="MobiDB-lite"/>
    </source>
</evidence>
<feature type="region of interest" description="Disordered" evidence="4">
    <location>
        <begin position="987"/>
        <end position="1199"/>
    </location>
</feature>
<feature type="compositionally biased region" description="Basic and acidic residues" evidence="4">
    <location>
        <begin position="1181"/>
        <end position="1198"/>
    </location>
</feature>
<proteinExistence type="inferred from homology"/>
<comment type="similarity">
    <text evidence="2">Belongs to the RRP12 family.</text>
</comment>
<feature type="compositionally biased region" description="Basic and acidic residues" evidence="4">
    <location>
        <begin position="1089"/>
        <end position="1098"/>
    </location>
</feature>
<sequence>MEQALAKIRIHTSSSLPHQKTPALLLSALESTFKEQKTEPSSTAYFAALLTTLDGTLQKKELSLNDGDVLPAELYLLALVAPFVSTPVIRTNLSTILTFTAPLFPSLLNHAPALRSQLSLYQVVLVSLDRSQLETHGIRQAFASILQLTVDPRPKVRKKATEVVKEVLSKPLPPLLIHPYAERVAEWSQSALAEINKNIPPKSKGDSEGESAIHLLAFLKPTISKFPPSSYSNLTGLLLNLPRLGNPFLSQSAYAILSDLFSQSHEDDALAFDEEVLPQVLKTVMAFPPAKTDTTLAPSWILLLGNAMASYNVVHSDACSAQVGSVWKTLWPFLESSSASVRKATVQSLDQLARCIVTANASTLKMDDIVAQVMKALTSVSHARAIPDLLSLTSALLTSSYGKGKRTLDDVIGQRLLALVVQIGKLRTAKAFEYKEAADDTLSTAMRMLGPEVLLNVLPLNLEPEDRQAGLEPRAFLLPLLAQPHPSPLSHFVSYFVPLSERMFDLQQKAENEGRQSESKVWNVLISQIWAGFPAYCHATPNIEGTMDASFSQLVSQLLYGQPELRSAVLRGLRLIVESNVALSNSVPDTLNPSGLTDEQASHNVTFLRTQAESWLAVLFNVFGTVGRDARGPVGDVITAWASITSEQEIHKAYIKVVDLLKGNIGQASSASGNEENISATALDLLLLLLPYLSSADLTVLFQNCLSPEFLCAKDNALQKRAYKILTRLAESGKVTIDSEAVLKELDALSEGLTSAAKKDRFNLFAVLIPLIPSSAMHLIPSMIPEAVLGTKETSDKARNAAFELIIAMGQKMSQGGVVKRDMLEEMDEDSAVEGQLLHPSTATIDEYLTMVAGGLAGSTPHMISATITAISRLVFEFKDALSNTMKNEIFTTLIVFLSSANREIVKSVLGYIKLSIHTYPVDLVQPHLKELVPALLTWSHDHKNHFKSKVRHIFERLLRRFSWEEVYSAAGEEEASKVLVNIKKRKERAKRKKANKEDDDEEVPETKATAGDAFEDILYGSESEVDASVDDEGAGRKPSQLRTKSKKQSQGMRLRLDDDEPMDLLQGVASRITSASSNRRRKPGQDAAHFKTDEDTGKMVIDQSDDEDAVPHQVSNDVSGTAYRESITSVDGFTRGPNGRVKFNKDTKKRRRDNEDLDMMDVDESDRNHNKQKRKTGPKLGHEFKAKRAGGDVKKGGVDPYAYVTLSQASKKGGGRKNRIGVADKR</sequence>
<gene>
    <name evidence="7" type="ORF">C8R41DRAFT_758080</name>
</gene>
<dbReference type="InterPro" id="IPR052087">
    <property type="entry name" value="RRP12"/>
</dbReference>
<reference evidence="7" key="1">
    <citation type="submission" date="2022-08" db="EMBL/GenBank/DDBJ databases">
        <title>A Global Phylogenomic Analysis of the Shiitake Genus Lentinula.</title>
        <authorList>
            <consortium name="DOE Joint Genome Institute"/>
            <person name="Sierra-Patev S."/>
            <person name="Min B."/>
            <person name="Naranjo-Ortiz M."/>
            <person name="Looney B."/>
            <person name="Konkel Z."/>
            <person name="Slot J.C."/>
            <person name="Sakamoto Y."/>
            <person name="Steenwyk J.L."/>
            <person name="Rokas A."/>
            <person name="Carro J."/>
            <person name="Camarero S."/>
            <person name="Ferreira P."/>
            <person name="Molpeceres G."/>
            <person name="Ruiz-Duenas F.J."/>
            <person name="Serrano A."/>
            <person name="Henrissat B."/>
            <person name="Drula E."/>
            <person name="Hughes K.W."/>
            <person name="Mata J.L."/>
            <person name="Ishikawa N.K."/>
            <person name="Vargas-Isla R."/>
            <person name="Ushijima S."/>
            <person name="Smith C.A."/>
            <person name="Ahrendt S."/>
            <person name="Andreopoulos W."/>
            <person name="He G."/>
            <person name="Labutti K."/>
            <person name="Lipzen A."/>
            <person name="Ng V."/>
            <person name="Riley R."/>
            <person name="Sandor L."/>
            <person name="Barry K."/>
            <person name="Martinez A.T."/>
            <person name="Xiao Y."/>
            <person name="Gibbons J.G."/>
            <person name="Terashima K."/>
            <person name="Grigoriev I.V."/>
            <person name="Hibbett D.S."/>
        </authorList>
    </citation>
    <scope>NUCLEOTIDE SEQUENCE</scope>
    <source>
        <strain evidence="7">RHP3577 ss4</strain>
    </source>
</reference>
<feature type="compositionally biased region" description="Acidic residues" evidence="4">
    <location>
        <begin position="1024"/>
        <end position="1033"/>
    </location>
</feature>
<evidence type="ECO:0000259" key="6">
    <source>
        <dbReference type="Pfam" id="PF25772"/>
    </source>
</evidence>
<feature type="domain" description="RRP12 HEAT" evidence="5">
    <location>
        <begin position="335"/>
        <end position="625"/>
    </location>
</feature>
<keyword evidence="3" id="KW-0539">Nucleus</keyword>
<name>A0ABQ8VSK8_9AGAR</name>
<keyword evidence="8" id="KW-1185">Reference proteome</keyword>
<dbReference type="Gene3D" id="1.25.10.10">
    <property type="entry name" value="Leucine-rich Repeat Variant"/>
    <property type="match status" value="1"/>
</dbReference>
<comment type="caution">
    <text evidence="7">The sequence shown here is derived from an EMBL/GenBank/DDBJ whole genome shotgun (WGS) entry which is preliminary data.</text>
</comment>
<evidence type="ECO:0000256" key="3">
    <source>
        <dbReference type="ARBA" id="ARBA00023242"/>
    </source>
</evidence>
<protein>
    <submittedName>
        <fullName evidence="7">Armadillo-type protein</fullName>
    </submittedName>
</protein>
<evidence type="ECO:0000313" key="8">
    <source>
        <dbReference type="Proteomes" id="UP001150217"/>
    </source>
</evidence>
<dbReference type="PANTHER" id="PTHR48287">
    <property type="entry name" value="ARM REPEAT SUPERFAMILY PROTEIN"/>
    <property type="match status" value="1"/>
</dbReference>